<dbReference type="InterPro" id="IPR002553">
    <property type="entry name" value="Clathrin/coatomer_adapt-like_N"/>
</dbReference>
<dbReference type="InterPro" id="IPR050840">
    <property type="entry name" value="Adaptor_Complx_Large_Subunit"/>
</dbReference>
<dbReference type="PIRSF" id="PIRSF037091">
    <property type="entry name" value="AP2_complex_alpha"/>
    <property type="match status" value="1"/>
</dbReference>
<evidence type="ECO:0000259" key="9">
    <source>
        <dbReference type="SMART" id="SM00809"/>
    </source>
</evidence>
<dbReference type="InterPro" id="IPR017104">
    <property type="entry name" value="AP2_complex_asu"/>
</dbReference>
<dbReference type="InterPro" id="IPR008152">
    <property type="entry name" value="Clathrin_a/b/g-adaptin_app_Ig"/>
</dbReference>
<feature type="binding site" evidence="8">
    <location>
        <position position="53"/>
    </location>
    <ligand>
        <name>a 1,2-diacyl-sn-glycero-3-phospho-(1D-myo-inositol-3,4,5-trisphosphate)</name>
        <dbReference type="ChEBI" id="CHEBI:57836"/>
    </ligand>
</feature>
<feature type="binding site" evidence="8">
    <location>
        <begin position="66"/>
        <end position="70"/>
    </location>
    <ligand>
        <name>a 1,2-diacyl-sn-glycero-3-phospho-(1D-myo-inositol-3,4,5-trisphosphate)</name>
        <dbReference type="ChEBI" id="CHEBI:57836"/>
    </ligand>
</feature>
<dbReference type="SUPFAM" id="SSF49348">
    <property type="entry name" value="Clathrin adaptor appendage domain"/>
    <property type="match status" value="1"/>
</dbReference>
<dbReference type="GO" id="GO:0035615">
    <property type="term" value="F:clathrin adaptor activity"/>
    <property type="evidence" value="ECO:0007669"/>
    <property type="project" value="InterPro"/>
</dbReference>
<dbReference type="InterPro" id="IPR016024">
    <property type="entry name" value="ARM-type_fold"/>
</dbReference>
<evidence type="ECO:0000256" key="8">
    <source>
        <dbReference type="PIRSR" id="PIRSR037091-1"/>
    </source>
</evidence>
<gene>
    <name evidence="10" type="ORF">B0T14DRAFT_473171</name>
</gene>
<accession>A0AA39X458</accession>
<sequence length="990" mass="110646">MASSGPAGFLGRSSSSNSNMRGLVQFIADLRNARARELEEKRINKELANIRQKFKDGNLSGYHKKKYVCKLLYIYILGWNVDFGHLEAVNLISANKYSEKQIGYLAMTLFLHEKHELLHLVVNSIRKDLLDHNELFNCLALHAIANVGGREMGEALSGEVHRLLISPTSKAFVKKKAALTLLRLYRKHPDIVQPQWAERIISLMDDVDLGVALSVTSLVMALAQDNLDQYKGAYVKAAARLKRILIDGEYAGDYIYYKVPCPWIQVKFLRLLQYFPPSDDSHVRDMIRESLQKILNLALETNKNVQQNNAQNAVLFEAINLIIHLDTEHALMKQISSRLGRFIQSRETNVRYLGLEAMTHLAARADTLDPIKQHQDVILGSLKDRDISVRRKGLDLLYSMCDSTNAQAIVGELLHYLQNADFAIREEMVLKIAILTEKYATDVQWYVNISLRLIAMAGDHVSDEVWQRVIQIVTNNEELQVYAAHNILQYVKQDHCHETLVKIGAYILGEFGHLIAEEKSCSPIEQFLALQGKLAACSSSTRAMILSSFIKFVNLFPEIKPQLVNVFHVYSHTLDSELQQRACEYLTLASMPTDDLLRTLCDEMPPFPERESALLSRLHQKHANTSDKRTWVVGGKDANADAAELKMAKTGSLRRTFSTAANGHANGGANGKAGGVNGRSAANDLAGLDMNNIGPAEEKALKPPPNLASAAHLSPGWEKGFYRLMVKPDGVLFEDGQIQIGVRSEYRGQVACLILYFTNKTPALVTSFTTTLDLDESEKANLTWDVKGLPDTTISQGGQAQQVIMFEAKKVFEKAPTIRISYLAGALQALTLKLPVMIHKFMDPAELSGEDFFKRWKQIGGAPREAQQVFGLSGPKDGEREMTESFVRSVLEGFRWGLLHGVDPNQKNFVGASVVHTSEGGKFGCLLRLEPNYSTQMVRLTIRATDDSLPPVLLKMMVERLAVGVSIRPEKYEAPTASEISDSFRNIMVR</sequence>
<dbReference type="InterPro" id="IPR013041">
    <property type="entry name" value="Clathrin_app_Ig-like_sf"/>
</dbReference>
<evidence type="ECO:0000256" key="1">
    <source>
        <dbReference type="ARBA" id="ARBA00004277"/>
    </source>
</evidence>
<evidence type="ECO:0000256" key="5">
    <source>
        <dbReference type="ARBA" id="ARBA00023136"/>
    </source>
</evidence>
<evidence type="ECO:0000256" key="3">
    <source>
        <dbReference type="ARBA" id="ARBA00022583"/>
    </source>
</evidence>
<dbReference type="Pfam" id="PF02883">
    <property type="entry name" value="Alpha_adaptinC2"/>
    <property type="match status" value="1"/>
</dbReference>
<comment type="function">
    <text evidence="7">Adaptins are components of the adaptor complexes which link clathrin to receptors in coated vesicles. Clathrin-associated protein complexes are believed to interact with the cytoplasmic tails of membrane proteins, leading to their selection and concentration.</text>
</comment>
<dbReference type="InterPro" id="IPR011989">
    <property type="entry name" value="ARM-like"/>
</dbReference>
<dbReference type="Pfam" id="PF02296">
    <property type="entry name" value="Alpha_adaptin_C"/>
    <property type="match status" value="1"/>
</dbReference>
<feature type="binding site" evidence="8">
    <location>
        <position position="62"/>
    </location>
    <ligand>
        <name>a 1,2-diacyl-sn-glycero-3-phospho-(1D-myo-inositol-3,4,5-trisphosphate)</name>
        <dbReference type="ChEBI" id="CHEBI:57836"/>
    </ligand>
</feature>
<reference evidence="10" key="1">
    <citation type="submission" date="2023-06" db="EMBL/GenBank/DDBJ databases">
        <title>Genome-scale phylogeny and comparative genomics of the fungal order Sordariales.</title>
        <authorList>
            <consortium name="Lawrence Berkeley National Laboratory"/>
            <person name="Hensen N."/>
            <person name="Bonometti L."/>
            <person name="Westerberg I."/>
            <person name="Brannstrom I.O."/>
            <person name="Guillou S."/>
            <person name="Cros-Aarteil S."/>
            <person name="Calhoun S."/>
            <person name="Haridas S."/>
            <person name="Kuo A."/>
            <person name="Mondo S."/>
            <person name="Pangilinan J."/>
            <person name="Riley R."/>
            <person name="Labutti K."/>
            <person name="Andreopoulos B."/>
            <person name="Lipzen A."/>
            <person name="Chen C."/>
            <person name="Yanf M."/>
            <person name="Daum C."/>
            <person name="Ng V."/>
            <person name="Clum A."/>
            <person name="Steindorff A."/>
            <person name="Ohm R."/>
            <person name="Martin F."/>
            <person name="Silar P."/>
            <person name="Natvig D."/>
            <person name="Lalanne C."/>
            <person name="Gautier V."/>
            <person name="Ament-Velasquez S.L."/>
            <person name="Kruys A."/>
            <person name="Hutchinson M.I."/>
            <person name="Powell A.J."/>
            <person name="Barry K."/>
            <person name="Miller A.N."/>
            <person name="Grigoriev I.V."/>
            <person name="Debuchy R."/>
            <person name="Gladieux P."/>
            <person name="Thoren M.H."/>
            <person name="Johannesson H."/>
        </authorList>
    </citation>
    <scope>NUCLEOTIDE SEQUENCE</scope>
    <source>
        <strain evidence="10">CBS 606.72</strain>
    </source>
</reference>
<dbReference type="SMART" id="SM00809">
    <property type="entry name" value="Alpha_adaptinC2"/>
    <property type="match status" value="1"/>
</dbReference>
<evidence type="ECO:0000256" key="4">
    <source>
        <dbReference type="ARBA" id="ARBA00022927"/>
    </source>
</evidence>
<keyword evidence="5 7" id="KW-0472">Membrane</keyword>
<dbReference type="EMBL" id="JAULSU010000002">
    <property type="protein sequence ID" value="KAK0626801.1"/>
    <property type="molecule type" value="Genomic_DNA"/>
</dbReference>
<keyword evidence="2 7" id="KW-0813">Transport</keyword>
<dbReference type="GO" id="GO:0006886">
    <property type="term" value="P:intracellular protein transport"/>
    <property type="evidence" value="ECO:0007669"/>
    <property type="project" value="UniProtKB-UniRule"/>
</dbReference>
<keyword evidence="11" id="KW-1185">Reference proteome</keyword>
<name>A0AA39X458_9PEZI</name>
<dbReference type="GO" id="GO:0072583">
    <property type="term" value="P:clathrin-dependent endocytosis"/>
    <property type="evidence" value="ECO:0007669"/>
    <property type="project" value="InterPro"/>
</dbReference>
<dbReference type="InterPro" id="IPR003164">
    <property type="entry name" value="Clathrin_a-adaptin_app_sub_C"/>
</dbReference>
<comment type="similarity">
    <text evidence="7">Belongs to the adaptor complexes large subunit family.</text>
</comment>
<dbReference type="PANTHER" id="PTHR22780">
    <property type="entry name" value="ADAPTIN, ALPHA/GAMMA/EPSILON"/>
    <property type="match status" value="1"/>
</dbReference>
<dbReference type="Proteomes" id="UP001175000">
    <property type="component" value="Unassembled WGS sequence"/>
</dbReference>
<comment type="caution">
    <text evidence="10">The sequence shown here is derived from an EMBL/GenBank/DDBJ whole genome shotgun (WGS) entry which is preliminary data.</text>
</comment>
<comment type="subcellular location">
    <subcellularLocation>
        <location evidence="1">Membrane</location>
        <location evidence="1">Coated pit</location>
        <topology evidence="1">Peripheral membrane protein</topology>
        <orientation evidence="1">Cytoplasmic side</orientation>
    </subcellularLocation>
</comment>
<dbReference type="FunFam" id="1.25.10.10:FF:000020">
    <property type="entry name" value="AP-2 complex subunit alpha"/>
    <property type="match status" value="1"/>
</dbReference>
<feature type="binding site" evidence="8">
    <location>
        <begin position="21"/>
        <end position="22"/>
    </location>
    <ligand>
        <name>a 1,2-diacyl-sn-glycero-3-phospho-(1D-myo-inositol-3,4,5-trisphosphate)</name>
        <dbReference type="ChEBI" id="CHEBI:57836"/>
    </ligand>
</feature>
<organism evidence="10 11">
    <name type="scientific">Immersiella caudata</name>
    <dbReference type="NCBI Taxonomy" id="314043"/>
    <lineage>
        <taxon>Eukaryota</taxon>
        <taxon>Fungi</taxon>
        <taxon>Dikarya</taxon>
        <taxon>Ascomycota</taxon>
        <taxon>Pezizomycotina</taxon>
        <taxon>Sordariomycetes</taxon>
        <taxon>Sordariomycetidae</taxon>
        <taxon>Sordariales</taxon>
        <taxon>Lasiosphaeriaceae</taxon>
        <taxon>Immersiella</taxon>
    </lineage>
</organism>
<dbReference type="Gene3D" id="1.25.10.10">
    <property type="entry name" value="Leucine-rich Repeat Variant"/>
    <property type="match status" value="1"/>
</dbReference>
<dbReference type="SUPFAM" id="SSF48371">
    <property type="entry name" value="ARM repeat"/>
    <property type="match status" value="1"/>
</dbReference>
<dbReference type="AlphaFoldDB" id="A0AA39X458"/>
<dbReference type="InterPro" id="IPR012295">
    <property type="entry name" value="TBP_dom_sf"/>
</dbReference>
<keyword evidence="3 7" id="KW-0254">Endocytosis</keyword>
<dbReference type="SUPFAM" id="SSF55711">
    <property type="entry name" value="Subdomain of clathrin and coatomer appendage domain"/>
    <property type="match status" value="1"/>
</dbReference>
<dbReference type="Gene3D" id="2.60.40.1230">
    <property type="match status" value="1"/>
</dbReference>
<proteinExistence type="inferred from homology"/>
<dbReference type="Gene3D" id="3.30.310.10">
    <property type="entry name" value="TATA-Binding Protein"/>
    <property type="match status" value="1"/>
</dbReference>
<dbReference type="InterPro" id="IPR009028">
    <property type="entry name" value="Coatomer/calthrin_app_sub_C"/>
</dbReference>
<evidence type="ECO:0000256" key="2">
    <source>
        <dbReference type="ARBA" id="ARBA00022448"/>
    </source>
</evidence>
<evidence type="ECO:0000256" key="6">
    <source>
        <dbReference type="ARBA" id="ARBA00023176"/>
    </source>
</evidence>
<dbReference type="GO" id="GO:0030122">
    <property type="term" value="C:AP-2 adaptor complex"/>
    <property type="evidence" value="ECO:0007669"/>
    <property type="project" value="InterPro"/>
</dbReference>
<dbReference type="Pfam" id="PF01602">
    <property type="entry name" value="Adaptin_N"/>
    <property type="match status" value="1"/>
</dbReference>
<protein>
    <recommendedName>
        <fullName evidence="7">AP-2 complex subunit alpha</fullName>
    </recommendedName>
</protein>
<feature type="domain" description="Clathrin adaptor alpha/beta/gamma-adaptin appendage Ig-like subdomain" evidence="9">
    <location>
        <begin position="722"/>
        <end position="835"/>
    </location>
</feature>
<evidence type="ECO:0000313" key="11">
    <source>
        <dbReference type="Proteomes" id="UP001175000"/>
    </source>
</evidence>
<evidence type="ECO:0000313" key="10">
    <source>
        <dbReference type="EMBL" id="KAK0626801.1"/>
    </source>
</evidence>
<keyword evidence="4 7" id="KW-0653">Protein transport</keyword>
<keyword evidence="6 7" id="KW-0168">Coated pit</keyword>
<evidence type="ECO:0000256" key="7">
    <source>
        <dbReference type="PIRNR" id="PIRNR037091"/>
    </source>
</evidence>